<evidence type="ECO:0000313" key="9">
    <source>
        <dbReference type="EMBL" id="EFO96601.1"/>
    </source>
</evidence>
<dbReference type="GO" id="GO:0008270">
    <property type="term" value="F:zinc ion binding"/>
    <property type="evidence" value="ECO:0007669"/>
    <property type="project" value="UniProtKB-KW"/>
</dbReference>
<keyword evidence="2" id="KW-0479">Metal-binding</keyword>
<evidence type="ECO:0000256" key="1">
    <source>
        <dbReference type="ARBA" id="ARBA00004123"/>
    </source>
</evidence>
<accession>E3NFZ7</accession>
<sequence>MHLKHGVALPPDKQLTYSCLICGMGYIYEKNYKRHLQKHESGELNELGNEKHTCDICGNVYAHKFTLIVHLREKHGESGEIVIKKKKSIWKPYKCQFCQMPFRRYMSLYSHQVREHPETRVSLRINLRSKISKFLKTGGYIKSIITIILAIPAHTSQQSEFYTEKGFEREETEFFDKRYY</sequence>
<protein>
    <recommendedName>
        <fullName evidence="8">C2H2-type domain-containing protein</fullName>
    </recommendedName>
</protein>
<dbReference type="PANTHER" id="PTHR24394">
    <property type="entry name" value="ZINC FINGER PROTEIN"/>
    <property type="match status" value="1"/>
</dbReference>
<keyword evidence="4 7" id="KW-0863">Zinc-finger</keyword>
<dbReference type="Gene3D" id="3.30.160.60">
    <property type="entry name" value="Classic Zinc Finger"/>
    <property type="match status" value="1"/>
</dbReference>
<keyword evidence="5" id="KW-0862">Zinc</keyword>
<dbReference type="Proteomes" id="UP000008281">
    <property type="component" value="Unassembled WGS sequence"/>
</dbReference>
<dbReference type="InParanoid" id="E3NFZ7"/>
<keyword evidence="3" id="KW-0677">Repeat</keyword>
<dbReference type="GO" id="GO:0005634">
    <property type="term" value="C:nucleus"/>
    <property type="evidence" value="ECO:0007669"/>
    <property type="project" value="UniProtKB-SubCell"/>
</dbReference>
<evidence type="ECO:0000256" key="4">
    <source>
        <dbReference type="ARBA" id="ARBA00022771"/>
    </source>
</evidence>
<feature type="domain" description="C2H2-type" evidence="8">
    <location>
        <begin position="17"/>
        <end position="44"/>
    </location>
</feature>
<reference evidence="9" key="1">
    <citation type="submission" date="2007-07" db="EMBL/GenBank/DDBJ databases">
        <title>PCAP assembly of the Caenorhabditis remanei genome.</title>
        <authorList>
            <consortium name="The Caenorhabditis remanei Sequencing Consortium"/>
            <person name="Wilson R.K."/>
        </authorList>
    </citation>
    <scope>NUCLEOTIDE SEQUENCE [LARGE SCALE GENOMIC DNA]</scope>
    <source>
        <strain evidence="9">PB4641</strain>
    </source>
</reference>
<keyword evidence="10" id="KW-1185">Reference proteome</keyword>
<dbReference type="Pfam" id="PF00096">
    <property type="entry name" value="zf-C2H2"/>
    <property type="match status" value="2"/>
</dbReference>
<keyword evidence="6" id="KW-0539">Nucleus</keyword>
<dbReference type="InterPro" id="IPR013087">
    <property type="entry name" value="Znf_C2H2_type"/>
</dbReference>
<dbReference type="SUPFAM" id="SSF57667">
    <property type="entry name" value="beta-beta-alpha zinc fingers"/>
    <property type="match status" value="1"/>
</dbReference>
<evidence type="ECO:0000256" key="5">
    <source>
        <dbReference type="ARBA" id="ARBA00022833"/>
    </source>
</evidence>
<evidence type="ECO:0000256" key="2">
    <source>
        <dbReference type="ARBA" id="ARBA00022723"/>
    </source>
</evidence>
<proteinExistence type="predicted"/>
<evidence type="ECO:0000313" key="10">
    <source>
        <dbReference type="Proteomes" id="UP000008281"/>
    </source>
</evidence>
<evidence type="ECO:0000256" key="6">
    <source>
        <dbReference type="ARBA" id="ARBA00023242"/>
    </source>
</evidence>
<feature type="domain" description="C2H2-type" evidence="8">
    <location>
        <begin position="52"/>
        <end position="80"/>
    </location>
</feature>
<dbReference type="PANTHER" id="PTHR24394:SF29">
    <property type="entry name" value="MYONEURIN"/>
    <property type="match status" value="1"/>
</dbReference>
<evidence type="ECO:0000259" key="8">
    <source>
        <dbReference type="PROSITE" id="PS50157"/>
    </source>
</evidence>
<comment type="subcellular location">
    <subcellularLocation>
        <location evidence="1">Nucleus</location>
    </subcellularLocation>
</comment>
<evidence type="ECO:0000256" key="3">
    <source>
        <dbReference type="ARBA" id="ARBA00022737"/>
    </source>
</evidence>
<dbReference type="STRING" id="31234.E3NFZ7"/>
<dbReference type="OrthoDB" id="6077919at2759"/>
<dbReference type="PROSITE" id="PS50157">
    <property type="entry name" value="ZINC_FINGER_C2H2_2"/>
    <property type="match status" value="3"/>
</dbReference>
<dbReference type="EMBL" id="DS268646">
    <property type="protein sequence ID" value="EFO96601.1"/>
    <property type="molecule type" value="Genomic_DNA"/>
</dbReference>
<dbReference type="AlphaFoldDB" id="E3NFZ7"/>
<organism evidence="10">
    <name type="scientific">Caenorhabditis remanei</name>
    <name type="common">Caenorhabditis vulgaris</name>
    <dbReference type="NCBI Taxonomy" id="31234"/>
    <lineage>
        <taxon>Eukaryota</taxon>
        <taxon>Metazoa</taxon>
        <taxon>Ecdysozoa</taxon>
        <taxon>Nematoda</taxon>
        <taxon>Chromadorea</taxon>
        <taxon>Rhabditida</taxon>
        <taxon>Rhabditina</taxon>
        <taxon>Rhabditomorpha</taxon>
        <taxon>Rhabditoidea</taxon>
        <taxon>Rhabditidae</taxon>
        <taxon>Peloderinae</taxon>
        <taxon>Caenorhabditis</taxon>
    </lineage>
</organism>
<dbReference type="SMART" id="SM00355">
    <property type="entry name" value="ZnF_C2H2"/>
    <property type="match status" value="3"/>
</dbReference>
<dbReference type="PROSITE" id="PS00028">
    <property type="entry name" value="ZINC_FINGER_C2H2_1"/>
    <property type="match status" value="3"/>
</dbReference>
<dbReference type="HOGENOM" id="CLU_1497606_0_0_1"/>
<feature type="domain" description="C2H2-type" evidence="8">
    <location>
        <begin position="93"/>
        <end position="121"/>
    </location>
</feature>
<name>E3NFZ7_CAERE</name>
<gene>
    <name evidence="9" type="ORF">CRE_29207</name>
</gene>
<dbReference type="InterPro" id="IPR036236">
    <property type="entry name" value="Znf_C2H2_sf"/>
</dbReference>
<dbReference type="GO" id="GO:0000981">
    <property type="term" value="F:DNA-binding transcription factor activity, RNA polymerase II-specific"/>
    <property type="evidence" value="ECO:0007669"/>
    <property type="project" value="TreeGrafter"/>
</dbReference>
<evidence type="ECO:0000256" key="7">
    <source>
        <dbReference type="PROSITE-ProRule" id="PRU00042"/>
    </source>
</evidence>